<dbReference type="InterPro" id="IPR051544">
    <property type="entry name" value="TPS_OM_transporter"/>
</dbReference>
<dbReference type="Pfam" id="PF03865">
    <property type="entry name" value="ShlB"/>
    <property type="match status" value="1"/>
</dbReference>
<dbReference type="GO" id="GO:0046819">
    <property type="term" value="P:protein secretion by the type V secretion system"/>
    <property type="evidence" value="ECO:0007669"/>
    <property type="project" value="TreeGrafter"/>
</dbReference>
<proteinExistence type="predicted"/>
<dbReference type="GO" id="GO:0098046">
    <property type="term" value="C:type V protein secretion system complex"/>
    <property type="evidence" value="ECO:0007669"/>
    <property type="project" value="TreeGrafter"/>
</dbReference>
<dbReference type="EMBL" id="CAADFW010000015">
    <property type="protein sequence ID" value="VFK57155.1"/>
    <property type="molecule type" value="Genomic_DNA"/>
</dbReference>
<evidence type="ECO:0000256" key="4">
    <source>
        <dbReference type="SAM" id="SignalP"/>
    </source>
</evidence>
<evidence type="ECO:0000256" key="3">
    <source>
        <dbReference type="ARBA" id="ARBA00023237"/>
    </source>
</evidence>
<keyword evidence="1" id="KW-1134">Transmembrane beta strand</keyword>
<feature type="signal peptide" evidence="4">
    <location>
        <begin position="1"/>
        <end position="20"/>
    </location>
</feature>
<organism evidence="7">
    <name type="scientific">Candidatus Kentrum sp. TC</name>
    <dbReference type="NCBI Taxonomy" id="2126339"/>
    <lineage>
        <taxon>Bacteria</taxon>
        <taxon>Pseudomonadati</taxon>
        <taxon>Pseudomonadota</taxon>
        <taxon>Gammaproteobacteria</taxon>
        <taxon>Candidatus Kentrum</taxon>
    </lineage>
</organism>
<reference evidence="7" key="1">
    <citation type="submission" date="2019-02" db="EMBL/GenBank/DDBJ databases">
        <authorList>
            <person name="Gruber-Vodicka R. H."/>
            <person name="Seah K. B. B."/>
        </authorList>
    </citation>
    <scope>NUCLEOTIDE SEQUENCE</scope>
    <source>
        <strain evidence="7">BECK_BZ126</strain>
    </source>
</reference>
<sequence length="559" mass="61511">MFLRFVVILLLFLVPTISFSEDADQLEKRFEPKEKPKSEIAPLLPKVAQVLPAGKSFRENFELKVMKIVGSTVYANQDLEALYASYLRPPATSKLLQDLTEEIARKYEADGYPYTQVSVEPPNSPGGALRVVIREAYIDNVVITGEVKDKKGLFTRLVERIKSMRPVYKPDFERYLLLANDLAGVHKLEAKIDVSEKVPGAHTLTLEITPGKTTSGFFSIDNRGTDAVGPSTIIPGIFISNPFGYFSKTSILLATTAETKELRFISAGYELPINDEGAVLEIKGTYNKSYPGTATAEALDAYSRSQTLSLGISYPFIRTQQKNFTGYGKFDIKYADTGNQTGKLTEDEMRVFRAGGNFDYADSTNAITQLQIEWSHGLSGLGATSNNSITKSRSDGVVDFDKVAYSFSRTQPLSFISPKLDKWTAYGAIEGQLASDGLLSGEECGIGGQYFGRAYDTSEITGERCISASAELRRSIDTSRSDLLTSTEGYLFYDIGKAKHRNPTSTPQEASLSSAGIGLEFQTSKNVTLSVELAKPLTKKVTNENDKDLRIFGNLVMIF</sequence>
<evidence type="ECO:0000313" key="7">
    <source>
        <dbReference type="EMBL" id="VFK57155.1"/>
    </source>
</evidence>
<evidence type="ECO:0000256" key="2">
    <source>
        <dbReference type="ARBA" id="ARBA00022692"/>
    </source>
</evidence>
<evidence type="ECO:0000259" key="6">
    <source>
        <dbReference type="Pfam" id="PF08479"/>
    </source>
</evidence>
<dbReference type="PANTHER" id="PTHR34597:SF6">
    <property type="entry name" value="BLR6126 PROTEIN"/>
    <property type="match status" value="1"/>
</dbReference>
<dbReference type="InterPro" id="IPR013686">
    <property type="entry name" value="Polypept-transport_assoc_ShlB"/>
</dbReference>
<keyword evidence="1" id="KW-0472">Membrane</keyword>
<dbReference type="AlphaFoldDB" id="A0A450ZTR0"/>
<dbReference type="Pfam" id="PF08479">
    <property type="entry name" value="POTRA_2"/>
    <property type="match status" value="1"/>
</dbReference>
<feature type="chain" id="PRO_5019032926" evidence="4">
    <location>
        <begin position="21"/>
        <end position="559"/>
    </location>
</feature>
<evidence type="ECO:0000259" key="5">
    <source>
        <dbReference type="Pfam" id="PF03865"/>
    </source>
</evidence>
<gene>
    <name evidence="7" type="ORF">BECKTC1821F_GA0114240_10157</name>
</gene>
<accession>A0A450ZTR0</accession>
<dbReference type="GO" id="GO:0008320">
    <property type="term" value="F:protein transmembrane transporter activity"/>
    <property type="evidence" value="ECO:0007669"/>
    <property type="project" value="TreeGrafter"/>
</dbReference>
<name>A0A450ZTR0_9GAMM</name>
<dbReference type="PANTHER" id="PTHR34597">
    <property type="entry name" value="SLR1661 PROTEIN"/>
    <property type="match status" value="1"/>
</dbReference>
<feature type="domain" description="Haemolysin activator HlyB C-terminal" evidence="5">
    <location>
        <begin position="204"/>
        <end position="520"/>
    </location>
</feature>
<keyword evidence="4" id="KW-0732">Signal</keyword>
<feature type="domain" description="Polypeptide-transport-associated ShlB-type" evidence="6">
    <location>
        <begin position="62"/>
        <end position="135"/>
    </location>
</feature>
<keyword evidence="3" id="KW-0998">Cell outer membrane</keyword>
<keyword evidence="2" id="KW-0812">Transmembrane</keyword>
<dbReference type="InterPro" id="IPR005565">
    <property type="entry name" value="Hemolysn_activator_HlyB_C"/>
</dbReference>
<evidence type="ECO:0000256" key="1">
    <source>
        <dbReference type="ARBA" id="ARBA00022452"/>
    </source>
</evidence>
<dbReference type="Gene3D" id="3.10.20.310">
    <property type="entry name" value="membrane protein fhac"/>
    <property type="match status" value="1"/>
</dbReference>
<dbReference type="Gene3D" id="2.40.160.50">
    <property type="entry name" value="membrane protein fhac: a member of the omp85/tpsb transporter family"/>
    <property type="match status" value="1"/>
</dbReference>
<protein>
    <submittedName>
        <fullName evidence="7">Hemolysin activation/secretion protein</fullName>
    </submittedName>
</protein>